<dbReference type="OMA" id="AYMTHAL"/>
<reference evidence="1 2" key="2">
    <citation type="submission" date="2018-11" db="EMBL/GenBank/DDBJ databases">
        <authorList>
            <consortium name="Pathogen Informatics"/>
        </authorList>
    </citation>
    <scope>NUCLEOTIDE SEQUENCE [LARGE SCALE GENOMIC DNA]</scope>
</reference>
<dbReference type="InterPro" id="IPR002816">
    <property type="entry name" value="TraB/PrgY/GumN_fam"/>
</dbReference>
<name>A0A0N5D1V6_THECL</name>
<protein>
    <submittedName>
        <fullName evidence="3">TraB domain-containing protein</fullName>
    </submittedName>
</protein>
<evidence type="ECO:0000313" key="2">
    <source>
        <dbReference type="Proteomes" id="UP000276776"/>
    </source>
</evidence>
<dbReference type="OrthoDB" id="48306at2759"/>
<dbReference type="PANTHER" id="PTHR21530:SF7">
    <property type="entry name" value="TRAB DOMAIN-CONTAINING PROTEIN"/>
    <property type="match status" value="1"/>
</dbReference>
<dbReference type="InterPro" id="IPR046345">
    <property type="entry name" value="TraB_PrgY-like"/>
</dbReference>
<dbReference type="PANTHER" id="PTHR21530">
    <property type="entry name" value="PHEROMONE SHUTDOWN PROTEIN"/>
    <property type="match status" value="1"/>
</dbReference>
<keyword evidence="2" id="KW-1185">Reference proteome</keyword>
<dbReference type="WBParaSite" id="TCLT_0000684701-mRNA-1">
    <property type="protein sequence ID" value="TCLT_0000684701-mRNA-1"/>
    <property type="gene ID" value="TCLT_0000684701"/>
</dbReference>
<accession>A0A0N5D1V6</accession>
<gene>
    <name evidence="1" type="ORF">TCLT_LOCUS6836</name>
</gene>
<evidence type="ECO:0000313" key="3">
    <source>
        <dbReference type="WBParaSite" id="TCLT_0000684701-mRNA-1"/>
    </source>
</evidence>
<dbReference type="EMBL" id="UYYF01004449">
    <property type="protein sequence ID" value="VDN04232.1"/>
    <property type="molecule type" value="Genomic_DNA"/>
</dbReference>
<dbReference type="CDD" id="cd14726">
    <property type="entry name" value="TraB_PrgY-like"/>
    <property type="match status" value="1"/>
</dbReference>
<dbReference type="Proteomes" id="UP000276776">
    <property type="component" value="Unassembled WGS sequence"/>
</dbReference>
<dbReference type="AlphaFoldDB" id="A0A0N5D1V6"/>
<proteinExistence type="predicted"/>
<evidence type="ECO:0000313" key="1">
    <source>
        <dbReference type="EMBL" id="VDN04232.1"/>
    </source>
</evidence>
<organism evidence="3">
    <name type="scientific">Thelazia callipaeda</name>
    <name type="common">Oriental eyeworm</name>
    <name type="synonym">Parasitic nematode</name>
    <dbReference type="NCBI Taxonomy" id="103827"/>
    <lineage>
        <taxon>Eukaryota</taxon>
        <taxon>Metazoa</taxon>
        <taxon>Ecdysozoa</taxon>
        <taxon>Nematoda</taxon>
        <taxon>Chromadorea</taxon>
        <taxon>Rhabditida</taxon>
        <taxon>Spirurina</taxon>
        <taxon>Spiruromorpha</taxon>
        <taxon>Thelazioidea</taxon>
        <taxon>Thelaziidae</taxon>
        <taxon>Thelazia</taxon>
    </lineage>
</organism>
<dbReference type="Pfam" id="PF01963">
    <property type="entry name" value="TraB_PrgY_gumN"/>
    <property type="match status" value="1"/>
</dbReference>
<reference evidence="3" key="1">
    <citation type="submission" date="2017-02" db="UniProtKB">
        <authorList>
            <consortium name="WormBaseParasite"/>
        </authorList>
    </citation>
    <scope>IDENTIFICATION</scope>
</reference>
<dbReference type="STRING" id="103827.A0A0N5D1V6"/>
<sequence length="337" mass="37776">MFNRSRPLEPVLLMETVTVLNYPFAPTAIPVGDDEEEFRKSLADAKVYLVGTAHFSPDSQRDVLETIAITQPDMVMVELCPSRISVLSLDEETLFEEAKNLTLNKIINTIKQNGIVRGILNVLLLSMSVHMARTLGMAPGGEFRAAHKGTVSVKMCKLILGDRPIHVTLQRALGSLGFFQKLRLFYHIILCHKTVITQEEIERCKKSGMLEELMKEMAGEFPLLTKIFVDERDLYMTNALHTILKKSTFDKRVAWSKTNAPWQPVSVVAVVGIGHVPGIVSNWTKKVDVGELLVIPQMTRTEKFVRFSLKALVVGVMGYAVYKIGSKVANKLEMMMK</sequence>